<evidence type="ECO:0000313" key="2">
    <source>
        <dbReference type="EMBL" id="ORX00865.1"/>
    </source>
</evidence>
<sequence>MIELFVEHFFTAEGRQRFPAWIREIEAIAGRYPGFIGIRQMTRPDEPDRCFFRMSFRTPQQAERWITSPDRKRVLARMEPFQSGDLHATRWITAETASAPI</sequence>
<dbReference type="AlphaFoldDB" id="A0A024JX49"/>
<organism evidence="1">
    <name type="scientific">Mycobacterium triplex</name>
    <dbReference type="NCBI Taxonomy" id="47839"/>
    <lineage>
        <taxon>Bacteria</taxon>
        <taxon>Bacillati</taxon>
        <taxon>Actinomycetota</taxon>
        <taxon>Actinomycetes</taxon>
        <taxon>Mycobacteriales</taxon>
        <taxon>Mycobacteriaceae</taxon>
        <taxon>Mycobacterium</taxon>
        <taxon>Mycobacterium simiae complex</taxon>
    </lineage>
</organism>
<protein>
    <recommendedName>
        <fullName evidence="4">Antibiotic biosynthesis monooxygenase</fullName>
    </recommendedName>
</protein>
<evidence type="ECO:0000313" key="1">
    <source>
        <dbReference type="EMBL" id="CDO87932.1"/>
    </source>
</evidence>
<dbReference type="SUPFAM" id="SSF54909">
    <property type="entry name" value="Dimeric alpha+beta barrel"/>
    <property type="match status" value="1"/>
</dbReference>
<reference evidence="1" key="2">
    <citation type="submission" date="2014-04" db="EMBL/GenBank/DDBJ databases">
        <authorList>
            <person name="Xu Y.W."/>
            <person name="Yang Q."/>
        </authorList>
    </citation>
    <scope>NUCLEOTIDE SEQUENCE</scope>
    <source>
        <strain evidence="1">DSM 44626</strain>
    </source>
</reference>
<dbReference type="STRING" id="47839.BN973_02290"/>
<dbReference type="RefSeq" id="WP_036468116.1">
    <property type="nucleotide sequence ID" value="NZ_HG964446.1"/>
</dbReference>
<dbReference type="EMBL" id="LQPY01000034">
    <property type="protein sequence ID" value="ORX00865.1"/>
    <property type="molecule type" value="Genomic_DNA"/>
</dbReference>
<dbReference type="HOGENOM" id="CLU_2288468_0_0_11"/>
<dbReference type="InterPro" id="IPR011008">
    <property type="entry name" value="Dimeric_a/b-barrel"/>
</dbReference>
<dbReference type="Proteomes" id="UP000193710">
    <property type="component" value="Unassembled WGS sequence"/>
</dbReference>
<dbReference type="EMBL" id="HG964446">
    <property type="protein sequence ID" value="CDO87932.1"/>
    <property type="molecule type" value="Genomic_DNA"/>
</dbReference>
<dbReference type="Proteomes" id="UP000028880">
    <property type="component" value="Unassembled WGS sequence"/>
</dbReference>
<accession>A0A024JX49</accession>
<gene>
    <name evidence="2" type="ORF">AWC29_02720</name>
    <name evidence="1" type="ORF">BN973_02290</name>
</gene>
<reference evidence="2 3" key="3">
    <citation type="submission" date="2016-01" db="EMBL/GenBank/DDBJ databases">
        <title>The new phylogeny of the genus Mycobacterium.</title>
        <authorList>
            <person name="Tarcisio F."/>
            <person name="Conor M."/>
            <person name="Antonella G."/>
            <person name="Elisabetta G."/>
            <person name="Giulia F.S."/>
            <person name="Sara T."/>
            <person name="Anna F."/>
            <person name="Clotilde B."/>
            <person name="Roberto B."/>
            <person name="Veronica D.S."/>
            <person name="Fabio R."/>
            <person name="Monica P."/>
            <person name="Olivier J."/>
            <person name="Enrico T."/>
            <person name="Nicola S."/>
        </authorList>
    </citation>
    <scope>NUCLEOTIDE SEQUENCE [LARGE SCALE GENOMIC DNA]</scope>
    <source>
        <strain evidence="2 3">DSM 44626</strain>
    </source>
</reference>
<proteinExistence type="predicted"/>
<evidence type="ECO:0000313" key="3">
    <source>
        <dbReference type="Proteomes" id="UP000193710"/>
    </source>
</evidence>
<reference evidence="1" key="1">
    <citation type="journal article" date="2014" name="Genome Announc.">
        <title>Draft Genome Sequence of Mycobacterium triplex DSM 44626.</title>
        <authorList>
            <person name="Sassi M."/>
            <person name="Croce O."/>
            <person name="Robert C."/>
            <person name="Raoult D."/>
            <person name="Drancourt M."/>
        </authorList>
    </citation>
    <scope>NUCLEOTIDE SEQUENCE [LARGE SCALE GENOMIC DNA]</scope>
    <source>
        <strain evidence="1">DSM 44626</strain>
    </source>
</reference>
<dbReference type="Gene3D" id="3.30.70.100">
    <property type="match status" value="1"/>
</dbReference>
<name>A0A024JX49_9MYCO</name>
<evidence type="ECO:0008006" key="4">
    <source>
        <dbReference type="Google" id="ProtNLM"/>
    </source>
</evidence>
<keyword evidence="3" id="KW-1185">Reference proteome</keyword>
<dbReference type="OrthoDB" id="1494254at2"/>